<dbReference type="AlphaFoldDB" id="A0AAV8UUN7"/>
<keyword evidence="3" id="KW-1185">Reference proteome</keyword>
<dbReference type="EMBL" id="JAMWBK010000005">
    <property type="protein sequence ID" value="KAJ8904827.1"/>
    <property type="molecule type" value="Genomic_DNA"/>
</dbReference>
<evidence type="ECO:0000256" key="1">
    <source>
        <dbReference type="SAM" id="MobiDB-lite"/>
    </source>
</evidence>
<organism evidence="2 3">
    <name type="scientific">Rhodosorus marinus</name>
    <dbReference type="NCBI Taxonomy" id="101924"/>
    <lineage>
        <taxon>Eukaryota</taxon>
        <taxon>Rhodophyta</taxon>
        <taxon>Stylonematophyceae</taxon>
        <taxon>Stylonematales</taxon>
        <taxon>Stylonemataceae</taxon>
        <taxon>Rhodosorus</taxon>
    </lineage>
</organism>
<feature type="compositionally biased region" description="Basic and acidic residues" evidence="1">
    <location>
        <begin position="34"/>
        <end position="57"/>
    </location>
</feature>
<feature type="region of interest" description="Disordered" evidence="1">
    <location>
        <begin position="17"/>
        <end position="74"/>
    </location>
</feature>
<accession>A0AAV8UUN7</accession>
<proteinExistence type="predicted"/>
<gene>
    <name evidence="2" type="ORF">NDN08_001341</name>
</gene>
<sequence length="74" mass="8048">MEGEDKRAQKEALFGDLAAKLASGPPKKPVGLVKKQEQTIDTMKEEDKAPAPTDEQKAAMSDMAKMMAGDKTKR</sequence>
<reference evidence="2 3" key="1">
    <citation type="journal article" date="2023" name="Nat. Commun.">
        <title>Origin of minicircular mitochondrial genomes in red algae.</title>
        <authorList>
            <person name="Lee Y."/>
            <person name="Cho C.H."/>
            <person name="Lee Y.M."/>
            <person name="Park S.I."/>
            <person name="Yang J.H."/>
            <person name="West J.A."/>
            <person name="Bhattacharya D."/>
            <person name="Yoon H.S."/>
        </authorList>
    </citation>
    <scope>NUCLEOTIDE SEQUENCE [LARGE SCALE GENOMIC DNA]</scope>
    <source>
        <strain evidence="2 3">CCMP1338</strain>
        <tissue evidence="2">Whole cell</tissue>
    </source>
</reference>
<dbReference type="Proteomes" id="UP001157974">
    <property type="component" value="Unassembled WGS sequence"/>
</dbReference>
<comment type="caution">
    <text evidence="2">The sequence shown here is derived from an EMBL/GenBank/DDBJ whole genome shotgun (WGS) entry which is preliminary data.</text>
</comment>
<name>A0AAV8UUN7_9RHOD</name>
<evidence type="ECO:0000313" key="2">
    <source>
        <dbReference type="EMBL" id="KAJ8904827.1"/>
    </source>
</evidence>
<feature type="compositionally biased region" description="Low complexity" evidence="1">
    <location>
        <begin position="58"/>
        <end position="67"/>
    </location>
</feature>
<protein>
    <submittedName>
        <fullName evidence="2">Uncharacterized protein</fullName>
    </submittedName>
</protein>
<evidence type="ECO:0000313" key="3">
    <source>
        <dbReference type="Proteomes" id="UP001157974"/>
    </source>
</evidence>